<dbReference type="PANTHER" id="PTHR11559">
    <property type="entry name" value="CARBOXYLESTERASE"/>
    <property type="match status" value="1"/>
</dbReference>
<comment type="similarity">
    <text evidence="1 3">Belongs to the type-B carboxylesterase/lipase family.</text>
</comment>
<evidence type="ECO:0000256" key="2">
    <source>
        <dbReference type="ARBA" id="ARBA00022801"/>
    </source>
</evidence>
<dbReference type="EMBL" id="NBBI01000003">
    <property type="protein sequence ID" value="OWK30431.1"/>
    <property type="molecule type" value="Genomic_DNA"/>
</dbReference>
<evidence type="ECO:0000313" key="6">
    <source>
        <dbReference type="Proteomes" id="UP000197290"/>
    </source>
</evidence>
<comment type="caution">
    <text evidence="5">The sequence shown here is derived from an EMBL/GenBank/DDBJ whole genome shotgun (WGS) entry which is preliminary data.</text>
</comment>
<gene>
    <name evidence="5" type="primary">pnbA_1</name>
    <name evidence="5" type="ORF">SPDO_21180</name>
</gene>
<dbReference type="PROSITE" id="PS51318">
    <property type="entry name" value="TAT"/>
    <property type="match status" value="1"/>
</dbReference>
<accession>A0A245ZL01</accession>
<dbReference type="EC" id="3.1.1.-" evidence="3"/>
<dbReference type="Pfam" id="PF00135">
    <property type="entry name" value="COesterase"/>
    <property type="match status" value="1"/>
</dbReference>
<keyword evidence="6" id="KW-1185">Reference proteome</keyword>
<organism evidence="5 6">
    <name type="scientific">Sphingomonas dokdonensis</name>
    <dbReference type="NCBI Taxonomy" id="344880"/>
    <lineage>
        <taxon>Bacteria</taxon>
        <taxon>Pseudomonadati</taxon>
        <taxon>Pseudomonadota</taxon>
        <taxon>Alphaproteobacteria</taxon>
        <taxon>Sphingomonadales</taxon>
        <taxon>Sphingomonadaceae</taxon>
        <taxon>Sphingomonas</taxon>
    </lineage>
</organism>
<dbReference type="InterPro" id="IPR050309">
    <property type="entry name" value="Type-B_Carboxylest/Lipase"/>
</dbReference>
<protein>
    <recommendedName>
        <fullName evidence="3">Carboxylic ester hydrolase</fullName>
        <ecNumber evidence="3">3.1.1.-</ecNumber>
    </recommendedName>
</protein>
<evidence type="ECO:0000259" key="4">
    <source>
        <dbReference type="Pfam" id="PF00135"/>
    </source>
</evidence>
<sequence>MIGSASRRGFVLGGGMAAAATLLPGRVSASAMFPVVETADGKLRGYSGGDVAVFKGIRYGAPTSGRNRFMPPQPVAKWAGVRDAIAYSDVSPQVPADRRSPYADLIMFETQPAGIGEDCLSLNLWTPQLSATAKLPVIVVLHGGGFYGGSGNSSGMDGEQMARFGKAVVIAVNHRLGAFGYLHLAEAGGADFASSGAAGMMDLVAALRWIKANVAQFGGDPSRVLVYGQSGGGAKTSVLLAMPGAKGLFHRAGVMSGSALKVLTPDVAAARSAALMKALGLGPRDVRKLQDVPFITLLEAQAELEASARARGEAPGSFAPVLDGTAIPRHPFFPDAPAVSADVPMIVSTALDERAYRMTDFAMTEAGLVDFARQRAGDRAAEVVKMYRAEDAKAPPFLVAARIDSDLWFRKSAFAMAELKAKQAGAPIWTYLWTWPSPAYGGRFGAVHGIDVGPSLYNVRGGLNGPSAGSVRMASRIASSWAAFAATGNPANDKIPSWTPYAPPQRATMIFGEETRVESDPRAEFRALWQEIKPAATRG</sequence>
<feature type="domain" description="Carboxylesterase type B" evidence="4">
    <location>
        <begin position="34"/>
        <end position="528"/>
    </location>
</feature>
<dbReference type="GO" id="GO:0016787">
    <property type="term" value="F:hydrolase activity"/>
    <property type="evidence" value="ECO:0007669"/>
    <property type="project" value="UniProtKB-KW"/>
</dbReference>
<dbReference type="Gene3D" id="3.40.50.1820">
    <property type="entry name" value="alpha/beta hydrolase"/>
    <property type="match status" value="1"/>
</dbReference>
<dbReference type="SUPFAM" id="SSF53474">
    <property type="entry name" value="alpha/beta-Hydrolases"/>
    <property type="match status" value="1"/>
</dbReference>
<evidence type="ECO:0000256" key="3">
    <source>
        <dbReference type="RuleBase" id="RU361235"/>
    </source>
</evidence>
<proteinExistence type="inferred from homology"/>
<dbReference type="PROSITE" id="PS00122">
    <property type="entry name" value="CARBOXYLESTERASE_B_1"/>
    <property type="match status" value="1"/>
</dbReference>
<dbReference type="InterPro" id="IPR029058">
    <property type="entry name" value="AB_hydrolase_fold"/>
</dbReference>
<dbReference type="InterPro" id="IPR006311">
    <property type="entry name" value="TAT_signal"/>
</dbReference>
<reference evidence="5 6" key="1">
    <citation type="submission" date="2017-03" db="EMBL/GenBank/DDBJ databases">
        <title>Genome sequence of Sphingomonas dokdonensis DSM 21029.</title>
        <authorList>
            <person name="Poehlein A."/>
            <person name="Wuebbeler J.H."/>
            <person name="Steinbuechel A."/>
            <person name="Daniel R."/>
        </authorList>
    </citation>
    <scope>NUCLEOTIDE SEQUENCE [LARGE SCALE GENOMIC DNA]</scope>
    <source>
        <strain evidence="5 6">DSM 21029</strain>
    </source>
</reference>
<evidence type="ECO:0000313" key="5">
    <source>
        <dbReference type="EMBL" id="OWK30431.1"/>
    </source>
</evidence>
<dbReference type="InterPro" id="IPR019826">
    <property type="entry name" value="Carboxylesterase_B_AS"/>
</dbReference>
<dbReference type="RefSeq" id="WP_245829378.1">
    <property type="nucleotide sequence ID" value="NZ_NBBI01000003.1"/>
</dbReference>
<dbReference type="InterPro" id="IPR002018">
    <property type="entry name" value="CarbesteraseB"/>
</dbReference>
<name>A0A245ZL01_9SPHN</name>
<dbReference type="AlphaFoldDB" id="A0A245ZL01"/>
<keyword evidence="2 3" id="KW-0378">Hydrolase</keyword>
<evidence type="ECO:0000256" key="1">
    <source>
        <dbReference type="ARBA" id="ARBA00005964"/>
    </source>
</evidence>
<dbReference type="Proteomes" id="UP000197290">
    <property type="component" value="Unassembled WGS sequence"/>
</dbReference>